<evidence type="ECO:0000313" key="1">
    <source>
        <dbReference type="EMBL" id="SHK12330.1"/>
    </source>
</evidence>
<evidence type="ECO:0008006" key="3">
    <source>
        <dbReference type="Google" id="ProtNLM"/>
    </source>
</evidence>
<keyword evidence="2" id="KW-1185">Reference proteome</keyword>
<proteinExistence type="predicted"/>
<dbReference type="Proteomes" id="UP000184314">
    <property type="component" value="Unassembled WGS sequence"/>
</dbReference>
<accession>A0A1M6PWM9</accession>
<reference evidence="2" key="1">
    <citation type="submission" date="2016-11" db="EMBL/GenBank/DDBJ databases">
        <authorList>
            <person name="Varghese N."/>
            <person name="Submissions S."/>
        </authorList>
    </citation>
    <scope>NUCLEOTIDE SEQUENCE [LARGE SCALE GENOMIC DNA]</scope>
    <source>
        <strain evidence="2">DSM 16478</strain>
    </source>
</reference>
<gene>
    <name evidence="1" type="ORF">SAMN04488007_2083</name>
</gene>
<dbReference type="EMBL" id="FQZX01000002">
    <property type="protein sequence ID" value="SHK12330.1"/>
    <property type="molecule type" value="Genomic_DNA"/>
</dbReference>
<protein>
    <recommendedName>
        <fullName evidence="3">Lipoprotein</fullName>
    </recommendedName>
</protein>
<dbReference type="AlphaFoldDB" id="A0A1M6PWM9"/>
<sequence>MIFVEKTRQSVQKQNLLKRIKMKDIKIIGVLVLTLITSCTNYNLNNDDLKWQPYLINDILVFKSNNNSIDSIRVNLIQFHMNPEDQLSFLSPIHESIFVSGELLNPPIEMRHLRHVSLLKIYADKGDTQINFELEKSSDTLIYASGHYLKNQLNKFNVRDKIINNNCFEDILQLYPNYTGGLNYEFDLDSYLWSKKYGYIKYTFKNNKSYELTKLIRKGVNILPKCESK</sequence>
<evidence type="ECO:0000313" key="2">
    <source>
        <dbReference type="Proteomes" id="UP000184314"/>
    </source>
</evidence>
<organism evidence="1 2">
    <name type="scientific">Maribacter aquivivus</name>
    <dbReference type="NCBI Taxonomy" id="228958"/>
    <lineage>
        <taxon>Bacteria</taxon>
        <taxon>Pseudomonadati</taxon>
        <taxon>Bacteroidota</taxon>
        <taxon>Flavobacteriia</taxon>
        <taxon>Flavobacteriales</taxon>
        <taxon>Flavobacteriaceae</taxon>
        <taxon>Maribacter</taxon>
    </lineage>
</organism>
<dbReference type="STRING" id="228958.SAMN04488007_2083"/>
<name>A0A1M6PWM9_9FLAO</name>